<comment type="caution">
    <text evidence="3">The sequence shown here is derived from an EMBL/GenBank/DDBJ whole genome shotgun (WGS) entry which is preliminary data.</text>
</comment>
<proteinExistence type="predicted"/>
<keyword evidence="4" id="KW-1185">Reference proteome</keyword>
<evidence type="ECO:0000313" key="4">
    <source>
        <dbReference type="Proteomes" id="UP000037854"/>
    </source>
</evidence>
<dbReference type="Pfam" id="PF09580">
    <property type="entry name" value="Spore_YhcN_YlaJ"/>
    <property type="match status" value="1"/>
</dbReference>
<feature type="chain" id="PRO_5047523375" evidence="2">
    <location>
        <begin position="24"/>
        <end position="202"/>
    </location>
</feature>
<dbReference type="InterPro" id="IPR019076">
    <property type="entry name" value="Spore_lipoprot_YhcN/YlaJ-like"/>
</dbReference>
<feature type="region of interest" description="Disordered" evidence="1">
    <location>
        <begin position="163"/>
        <end position="202"/>
    </location>
</feature>
<dbReference type="RefSeq" id="WP_060668681.1">
    <property type="nucleotide sequence ID" value="NZ_JAHHXM010000025.1"/>
</dbReference>
<feature type="compositionally biased region" description="Acidic residues" evidence="1">
    <location>
        <begin position="181"/>
        <end position="192"/>
    </location>
</feature>
<dbReference type="Proteomes" id="UP000037854">
    <property type="component" value="Unassembled WGS sequence"/>
</dbReference>
<dbReference type="PROSITE" id="PS51257">
    <property type="entry name" value="PROKAR_LIPOPROTEIN"/>
    <property type="match status" value="1"/>
</dbReference>
<keyword evidence="2" id="KW-0732">Signal</keyword>
<protein>
    <submittedName>
        <fullName evidence="3">Lipoprotein</fullName>
    </submittedName>
</protein>
<evidence type="ECO:0000256" key="2">
    <source>
        <dbReference type="SAM" id="SignalP"/>
    </source>
</evidence>
<gene>
    <name evidence="3" type="ORF">AFL42_11090</name>
</gene>
<sequence>MIINRKFILIISLLTMFIFSGCAGQNDESSLESRKTNDQFVQVKNSSPHDLQDLSNAEIATHLSNVASRVPDVNDATTVVAGPYAVVGIDVDKDLDRSRVGTIKYTVLESLYHDPYGKTAVVVADADVTERLKGIAEKIRQGHPVQGFVDELSAIVGRYMPNVPIRDDVPEEPDQNKENIPEDEQQQLEEIEKEQSNHNLNK</sequence>
<dbReference type="NCBIfam" id="TIGR02898">
    <property type="entry name" value="spore_YhcN_YlaJ"/>
    <property type="match status" value="1"/>
</dbReference>
<feature type="signal peptide" evidence="2">
    <location>
        <begin position="1"/>
        <end position="23"/>
    </location>
</feature>
<keyword evidence="3" id="KW-0449">Lipoprotein</keyword>
<name>A0ABR5MIR7_9BACI</name>
<dbReference type="InterPro" id="IPR014247">
    <property type="entry name" value="Spore_lipoprot_YhcN/YlaJ"/>
</dbReference>
<dbReference type="EMBL" id="LGTK01000037">
    <property type="protein sequence ID" value="KPH73955.1"/>
    <property type="molecule type" value="Genomic_DNA"/>
</dbReference>
<organism evidence="3 4">
    <name type="scientific">Oceanobacillus caeni</name>
    <dbReference type="NCBI Taxonomy" id="405946"/>
    <lineage>
        <taxon>Bacteria</taxon>
        <taxon>Bacillati</taxon>
        <taxon>Bacillota</taxon>
        <taxon>Bacilli</taxon>
        <taxon>Bacillales</taxon>
        <taxon>Bacillaceae</taxon>
        <taxon>Oceanobacillus</taxon>
    </lineage>
</organism>
<accession>A0ABR5MIR7</accession>
<evidence type="ECO:0000256" key="1">
    <source>
        <dbReference type="SAM" id="MobiDB-lite"/>
    </source>
</evidence>
<evidence type="ECO:0000313" key="3">
    <source>
        <dbReference type="EMBL" id="KPH73955.1"/>
    </source>
</evidence>
<reference evidence="3 4" key="1">
    <citation type="submission" date="2015-07" db="EMBL/GenBank/DDBJ databases">
        <title>High-quality draft genome sequence of Oceanobacillus caeni HM6, a bacillus isolated from a human feces.</title>
        <authorList>
            <person name="Kumar J."/>
            <person name="Verma M.K."/>
            <person name="Pandey R."/>
            <person name="Bhambi M."/>
            <person name="Chauhan N."/>
        </authorList>
    </citation>
    <scope>NUCLEOTIDE SEQUENCE [LARGE SCALE GENOMIC DNA]</scope>
    <source>
        <strain evidence="3 4">HM6</strain>
    </source>
</reference>